<reference evidence="1" key="1">
    <citation type="submission" date="2007-04" db="EMBL/GenBank/DDBJ databases">
        <title>Complete sequence of Pseudomonas mendocina ymp.</title>
        <authorList>
            <consortium name="US DOE Joint Genome Institute"/>
            <person name="Copeland A."/>
            <person name="Lucas S."/>
            <person name="Lapidus A."/>
            <person name="Barry K."/>
            <person name="Glavina del Rio T."/>
            <person name="Dalin E."/>
            <person name="Tice H."/>
            <person name="Pitluck S."/>
            <person name="Kiss H."/>
            <person name="Brettin T."/>
            <person name="Detter J.C."/>
            <person name="Bruce D."/>
            <person name="Han C."/>
            <person name="Schmutz J."/>
            <person name="Larimer F."/>
            <person name="Land M."/>
            <person name="Hauser L."/>
            <person name="Kyrpides N."/>
            <person name="Mikhailova N."/>
            <person name="Hersman L."/>
            <person name="Dubois J."/>
            <person name="Maurice P."/>
            <person name="Richardson P."/>
        </authorList>
    </citation>
    <scope>NUCLEOTIDE SEQUENCE [LARGE SCALE GENOMIC DNA]</scope>
    <source>
        <strain evidence="1">Ymp</strain>
    </source>
</reference>
<dbReference type="STRING" id="399739.Pmen_0770"/>
<accession>A4XQC2</accession>
<organism evidence="1">
    <name type="scientific">Ectopseudomonas mendocina (strain ymp)</name>
    <name type="common">Pseudomonas mendocina</name>
    <dbReference type="NCBI Taxonomy" id="399739"/>
    <lineage>
        <taxon>Bacteria</taxon>
        <taxon>Pseudomonadati</taxon>
        <taxon>Pseudomonadota</taxon>
        <taxon>Gammaproteobacteria</taxon>
        <taxon>Pseudomonadales</taxon>
        <taxon>Pseudomonadaceae</taxon>
        <taxon>Ectopseudomonas</taxon>
    </lineage>
</organism>
<name>A4XQC2_ECTM1</name>
<gene>
    <name evidence="1" type="ordered locus">Pmen_0770</name>
</gene>
<sequence>MGAGSLILVNAWSEPVAMLCRNASEDANMSIHSWARAALKVDLQDAEDQGFDPVPVLRALLAEVVQMNKALRDPEELAHELQFLADNLDDERDYAFMRP</sequence>
<dbReference type="HOGENOM" id="CLU_181533_0_0_6"/>
<protein>
    <submittedName>
        <fullName evidence="1">Uncharacterized protein</fullName>
    </submittedName>
</protein>
<dbReference type="AlphaFoldDB" id="A4XQC2"/>
<dbReference type="EMBL" id="CP000680">
    <property type="protein sequence ID" value="ABP83538.1"/>
    <property type="molecule type" value="Genomic_DNA"/>
</dbReference>
<dbReference type="KEGG" id="pmy:Pmen_0770"/>
<evidence type="ECO:0000313" key="1">
    <source>
        <dbReference type="EMBL" id="ABP83538.1"/>
    </source>
</evidence>
<dbReference type="eggNOG" id="ENOG5033I79">
    <property type="taxonomic scope" value="Bacteria"/>
</dbReference>
<proteinExistence type="predicted"/>